<protein>
    <submittedName>
        <fullName evidence="2">Terpenoid cyclases/protein prenyltransferase alpha-alpha toroid</fullName>
    </submittedName>
</protein>
<dbReference type="Proteomes" id="UP001147733">
    <property type="component" value="Unassembled WGS sequence"/>
</dbReference>
<feature type="region of interest" description="Disordered" evidence="1">
    <location>
        <begin position="76"/>
        <end position="114"/>
    </location>
</feature>
<reference evidence="2" key="1">
    <citation type="submission" date="2022-11" db="EMBL/GenBank/DDBJ databases">
        <authorList>
            <person name="Petersen C."/>
        </authorList>
    </citation>
    <scope>NUCLEOTIDE SEQUENCE</scope>
    <source>
        <strain evidence="2">IBT 23319</strain>
    </source>
</reference>
<proteinExistence type="predicted"/>
<reference evidence="2" key="2">
    <citation type="journal article" date="2023" name="IMA Fungus">
        <title>Comparative genomic study of the Penicillium genus elucidates a diverse pangenome and 15 lateral gene transfer events.</title>
        <authorList>
            <person name="Petersen C."/>
            <person name="Sorensen T."/>
            <person name="Nielsen M.R."/>
            <person name="Sondergaard T.E."/>
            <person name="Sorensen J.L."/>
            <person name="Fitzpatrick D.A."/>
            <person name="Frisvad J.C."/>
            <person name="Nielsen K.L."/>
        </authorList>
    </citation>
    <scope>NUCLEOTIDE SEQUENCE</scope>
    <source>
        <strain evidence="2">IBT 23319</strain>
    </source>
</reference>
<dbReference type="EMBL" id="JAPQKT010000001">
    <property type="protein sequence ID" value="KAJ5242533.1"/>
    <property type="molecule type" value="Genomic_DNA"/>
</dbReference>
<feature type="compositionally biased region" description="Basic residues" evidence="1">
    <location>
        <begin position="350"/>
        <end position="359"/>
    </location>
</feature>
<dbReference type="RefSeq" id="XP_056505537.1">
    <property type="nucleotide sequence ID" value="XM_056639780.1"/>
</dbReference>
<name>A0A9W9PGG0_PENCI</name>
<dbReference type="GeneID" id="81378947"/>
<feature type="region of interest" description="Disordered" evidence="1">
    <location>
        <begin position="185"/>
        <end position="251"/>
    </location>
</feature>
<gene>
    <name evidence="2" type="ORF">N7469_000860</name>
</gene>
<sequence length="547" mass="61478">MDASNLHCIICPGRPRFSDVSHLLTHVSSKAHLANNFKLQVRGHQDKDAVQLLKEYNDWYCVNDLQSLLSDRINTKNDRKRKRKSQSKTVDESNEEPPTKRPHPGKTADVTPATPLMDILEYLDPRLMQPQSTAGSEQESTAALPPEYFQTPSSHRIHGTAKIVRLATKSGFTSFVSAEDLTDGAADDGQEYSITLPATPKPTRTRAGLRFSKPIRSKEETPDPFFVSNKQSEKSNEGDSEDKERSDEMSRLKGVFWPGMDIFDSATHQMRRKRNQKKDSTVLKLMEITSALVEPTEQIFSLEGELLKERVISGNVDEDSPLKGETPIPKERQTRSKKKNALRPKDANRLIKKGSKKGARSLSYNLGQYDGAGSPRRSPRLNGMQRPYAEEDPDYDLTVRAFAKRPRDDFSILADYISKNAGRRYDDQTVPGKENIEPILHQNGELHFSGWNSPLAKRSGMNQHNYQSDFFFAEHEEDDDVKCGNRCNPLFAPSSRMGISLLEDPSYEDFTVAGAGWNIPRAQSSEATISERDQQELSGLYLAGGTD</sequence>
<evidence type="ECO:0000313" key="2">
    <source>
        <dbReference type="EMBL" id="KAJ5242533.1"/>
    </source>
</evidence>
<organism evidence="2 3">
    <name type="scientific">Penicillium citrinum</name>
    <dbReference type="NCBI Taxonomy" id="5077"/>
    <lineage>
        <taxon>Eukaryota</taxon>
        <taxon>Fungi</taxon>
        <taxon>Dikarya</taxon>
        <taxon>Ascomycota</taxon>
        <taxon>Pezizomycotina</taxon>
        <taxon>Eurotiomycetes</taxon>
        <taxon>Eurotiomycetidae</taxon>
        <taxon>Eurotiales</taxon>
        <taxon>Aspergillaceae</taxon>
        <taxon>Penicillium</taxon>
    </lineage>
</organism>
<comment type="caution">
    <text evidence="2">The sequence shown here is derived from an EMBL/GenBank/DDBJ whole genome shotgun (WGS) entry which is preliminary data.</text>
</comment>
<dbReference type="AlphaFoldDB" id="A0A9W9PGG0"/>
<accession>A0A9W9PGG0</accession>
<evidence type="ECO:0000256" key="1">
    <source>
        <dbReference type="SAM" id="MobiDB-lite"/>
    </source>
</evidence>
<feature type="region of interest" description="Disordered" evidence="1">
    <location>
        <begin position="316"/>
        <end position="390"/>
    </location>
</feature>
<evidence type="ECO:0000313" key="3">
    <source>
        <dbReference type="Proteomes" id="UP001147733"/>
    </source>
</evidence>
<dbReference type="OrthoDB" id="5428259at2759"/>
<keyword evidence="3" id="KW-1185">Reference proteome</keyword>
<feature type="compositionally biased region" description="Basic and acidic residues" evidence="1">
    <location>
        <begin position="231"/>
        <end position="251"/>
    </location>
</feature>